<name>B0WCU3_CULQU</name>
<accession>B0WCU3</accession>
<sequence>MARLLCGVLIVLTVNCCRADFGLNLTVPNLIGSIQSSIGAGITPLLRANSTIAVQVSNDRSGALAAVVSVTNAINAGIPAVFTNTLDAAKNSGNSPLLVFSDLFGTNNNARIKLLDAIAAAELFKNTVSPRTYQAIVGNVTVLQQQLSVLTSTFIQVGSAVDRVLFSKEQVDGANIGNYITPAMVNRLSSSLALKSASISNLGSLFSTVIRVKTTNVRYVSNFNNAANTALRVVSTQLDAFTRSLQEVAALFVGLVIAWANDIHLAYNPVTADPSYQNETFTESLLMFLNEIRHLNISMARNLTRTMQNLDGNITNFLANQAQTTADTVYQVVLDVTKQSATTVSDLAENCSQKYIYQLLQPALQVNRLSGCLFIQSSKFVSLDHLLKPVLGRIQSDATGIRATCSSNSMACSAKGRAIQNDAIKDARILSIRIQCRIQICSEMWSALLLSLGLFASGSRADLGLSFAIPNLVANVQAAIGQGIAPVTNANATIRVDVGADVSGALEAVVTVSNAINSSIGSVFQATQKAASEASVLPTVVFGNLYGTVIAAKLELEQAYGVVQQFQSTVSDRVYDAIVHNLTKLHDDLNVLTVNYIALGTAVNVVVATTILPITSLNVANIVTPALVADLTTTLKSLSTSVASLGSLFTEVVKQKTAAVTFVSSTNSTANAALTTLVKQLTNFTSTVVTAGDKLRQVASTLSSNVAAVHVPITGASVNYNGGNIVNLTQYLDAVVQSTQQLSQNLSNGYQDLQNNIQQVYAELVDVATREVYSVSLGLAQKAATSASSFVNNCYQKYNFLLQQPSLHVARLNTCLLPEADSFTKLQKLLDCLLVQFQSDASAITNTRLNTCTTLNGACSLTYFSAYADLALQTDAQLTLTNNVIATEARAITNRIRTCVVATVADINDNAQQILTNFNGCLVTGQ</sequence>
<dbReference type="VEuPathDB" id="VectorBase:CQUJHB014617"/>
<dbReference type="OrthoDB" id="7737232at2759"/>
<feature type="coiled-coil region" evidence="1">
    <location>
        <begin position="743"/>
        <end position="770"/>
    </location>
</feature>
<keyword evidence="2" id="KW-0732">Signal</keyword>
<reference evidence="3" key="1">
    <citation type="submission" date="2007-03" db="EMBL/GenBank/DDBJ databases">
        <title>Annotation of Culex pipiens quinquefasciatus.</title>
        <authorList>
            <consortium name="The Broad Institute Genome Sequencing Platform"/>
            <person name="Atkinson P.W."/>
            <person name="Hemingway J."/>
            <person name="Christensen B.M."/>
            <person name="Higgs S."/>
            <person name="Kodira C."/>
            <person name="Hannick L."/>
            <person name="Megy K."/>
            <person name="O'Leary S."/>
            <person name="Pearson M."/>
            <person name="Haas B.J."/>
            <person name="Mauceli E."/>
            <person name="Wortman J.R."/>
            <person name="Lee N.H."/>
            <person name="Guigo R."/>
            <person name="Stanke M."/>
            <person name="Alvarado L."/>
            <person name="Amedeo P."/>
            <person name="Antoine C.H."/>
            <person name="Arensburger P."/>
            <person name="Bidwell S.L."/>
            <person name="Crawford M."/>
            <person name="Camaro F."/>
            <person name="Devon K."/>
            <person name="Engels R."/>
            <person name="Hammond M."/>
            <person name="Howarth C."/>
            <person name="Koehrsen M."/>
            <person name="Lawson D."/>
            <person name="Montgomery P."/>
            <person name="Nene V."/>
            <person name="Nusbaum C."/>
            <person name="Puiu D."/>
            <person name="Romero-Severson J."/>
            <person name="Severson D.W."/>
            <person name="Shumway M."/>
            <person name="Sisk P."/>
            <person name="Stolte C."/>
            <person name="Zeng Q."/>
            <person name="Eisenstadt E."/>
            <person name="Fraser-Liggett C."/>
            <person name="Strausberg R."/>
            <person name="Galagan J."/>
            <person name="Birren B."/>
            <person name="Collins F.H."/>
        </authorList>
    </citation>
    <scope>NUCLEOTIDE SEQUENCE [LARGE SCALE GENOMIC DNA]</scope>
    <source>
        <strain evidence="3">JHB</strain>
    </source>
</reference>
<organism>
    <name type="scientific">Culex quinquefasciatus</name>
    <name type="common">Southern house mosquito</name>
    <name type="synonym">Culex pungens</name>
    <dbReference type="NCBI Taxonomy" id="7176"/>
    <lineage>
        <taxon>Eukaryota</taxon>
        <taxon>Metazoa</taxon>
        <taxon>Ecdysozoa</taxon>
        <taxon>Arthropoda</taxon>
        <taxon>Hexapoda</taxon>
        <taxon>Insecta</taxon>
        <taxon>Pterygota</taxon>
        <taxon>Neoptera</taxon>
        <taxon>Endopterygota</taxon>
        <taxon>Diptera</taxon>
        <taxon>Nematocera</taxon>
        <taxon>Culicoidea</taxon>
        <taxon>Culicidae</taxon>
        <taxon>Culicinae</taxon>
        <taxon>Culicini</taxon>
        <taxon>Culex</taxon>
        <taxon>Culex</taxon>
    </lineage>
</organism>
<dbReference type="EMBL" id="DS231890">
    <property type="protein sequence ID" value="EDS43819.1"/>
    <property type="molecule type" value="Genomic_DNA"/>
</dbReference>
<feature type="signal peptide" evidence="2">
    <location>
        <begin position="1"/>
        <end position="19"/>
    </location>
</feature>
<dbReference type="PhylomeDB" id="B0WCU3"/>
<dbReference type="VEuPathDB" id="VectorBase:CPIJ004878"/>
<evidence type="ECO:0000313" key="3">
    <source>
        <dbReference type="EMBL" id="EDS43819.1"/>
    </source>
</evidence>
<dbReference type="AlphaFoldDB" id="B0WCU3"/>
<evidence type="ECO:0000256" key="1">
    <source>
        <dbReference type="SAM" id="Coils"/>
    </source>
</evidence>
<feature type="chain" id="PRO_5002759145" evidence="2">
    <location>
        <begin position="20"/>
        <end position="926"/>
    </location>
</feature>
<keyword evidence="1" id="KW-0175">Coiled coil</keyword>
<protein>
    <submittedName>
        <fullName evidence="3">Uncharacterized protein</fullName>
    </submittedName>
</protein>
<evidence type="ECO:0000256" key="2">
    <source>
        <dbReference type="SAM" id="SignalP"/>
    </source>
</evidence>
<gene>
    <name evidence="3" type="ORF">CpipJ_CPIJ004878</name>
</gene>
<dbReference type="InParanoid" id="B0WCU3"/>
<dbReference type="KEGG" id="cqu:CpipJ_CPIJ004878"/>
<dbReference type="HOGENOM" id="CLU_044398_0_0_1"/>
<proteinExistence type="predicted"/>